<dbReference type="InterPro" id="IPR018060">
    <property type="entry name" value="HTH_AraC"/>
</dbReference>
<dbReference type="EMBL" id="JAGYPE020000004">
    <property type="protein sequence ID" value="MCH6264701.1"/>
    <property type="molecule type" value="Genomic_DNA"/>
</dbReference>
<protein>
    <submittedName>
        <fullName evidence="11">Response regulator</fullName>
    </submittedName>
</protein>
<dbReference type="PANTHER" id="PTHR42713:SF3">
    <property type="entry name" value="TRANSCRIPTIONAL REGULATORY PROTEIN HPTR"/>
    <property type="match status" value="1"/>
</dbReference>
<dbReference type="GO" id="GO:0043565">
    <property type="term" value="F:sequence-specific DNA binding"/>
    <property type="evidence" value="ECO:0007669"/>
    <property type="project" value="InterPro"/>
</dbReference>
<keyword evidence="2" id="KW-0963">Cytoplasm</keyword>
<dbReference type="Pfam" id="PF12833">
    <property type="entry name" value="HTH_18"/>
    <property type="match status" value="1"/>
</dbReference>
<evidence type="ECO:0000256" key="3">
    <source>
        <dbReference type="ARBA" id="ARBA00022553"/>
    </source>
</evidence>
<evidence type="ECO:0000313" key="11">
    <source>
        <dbReference type="EMBL" id="MCH6264701.1"/>
    </source>
</evidence>
<reference evidence="11 12" key="1">
    <citation type="submission" date="2022-03" db="EMBL/GenBank/DDBJ databases">
        <title>Novel Bacillus species.</title>
        <authorList>
            <person name="Liu G."/>
        </authorList>
    </citation>
    <scope>NUCLEOTIDE SEQUENCE [LARGE SCALE GENOMIC DNA]</scope>
    <source>
        <strain evidence="11 12">FJAT-50051</strain>
    </source>
</reference>
<keyword evidence="3 8" id="KW-0597">Phosphoprotein</keyword>
<organism evidence="11 12">
    <name type="scientific">Neobacillus citreus</name>
    <dbReference type="NCBI Taxonomy" id="2833578"/>
    <lineage>
        <taxon>Bacteria</taxon>
        <taxon>Bacillati</taxon>
        <taxon>Bacillota</taxon>
        <taxon>Bacilli</taxon>
        <taxon>Bacillales</taxon>
        <taxon>Bacillaceae</taxon>
        <taxon>Neobacillus</taxon>
    </lineage>
</organism>
<comment type="subcellular location">
    <subcellularLocation>
        <location evidence="1">Cytoplasm</location>
    </subcellularLocation>
</comment>
<keyword evidence="7" id="KW-0804">Transcription</keyword>
<dbReference type="PROSITE" id="PS50110">
    <property type="entry name" value="RESPONSE_REGULATORY"/>
    <property type="match status" value="1"/>
</dbReference>
<dbReference type="Gene3D" id="3.40.50.2300">
    <property type="match status" value="1"/>
</dbReference>
<dbReference type="InterPro" id="IPR051552">
    <property type="entry name" value="HptR"/>
</dbReference>
<dbReference type="GO" id="GO:0005737">
    <property type="term" value="C:cytoplasm"/>
    <property type="evidence" value="ECO:0007669"/>
    <property type="project" value="UniProtKB-SubCell"/>
</dbReference>
<name>A0A9J6MMR0_9BACI</name>
<dbReference type="SMART" id="SM00342">
    <property type="entry name" value="HTH_ARAC"/>
    <property type="match status" value="1"/>
</dbReference>
<proteinExistence type="predicted"/>
<keyword evidence="4" id="KW-0902">Two-component regulatory system</keyword>
<dbReference type="PROSITE" id="PS01124">
    <property type="entry name" value="HTH_ARAC_FAMILY_2"/>
    <property type="match status" value="1"/>
</dbReference>
<evidence type="ECO:0000256" key="7">
    <source>
        <dbReference type="ARBA" id="ARBA00023163"/>
    </source>
</evidence>
<evidence type="ECO:0000256" key="5">
    <source>
        <dbReference type="ARBA" id="ARBA00023015"/>
    </source>
</evidence>
<feature type="domain" description="Response regulatory" evidence="10">
    <location>
        <begin position="3"/>
        <end position="120"/>
    </location>
</feature>
<dbReference type="InterPro" id="IPR001789">
    <property type="entry name" value="Sig_transdc_resp-reg_receiver"/>
</dbReference>
<dbReference type="InterPro" id="IPR011006">
    <property type="entry name" value="CheY-like_superfamily"/>
</dbReference>
<dbReference type="RefSeq" id="WP_241113707.1">
    <property type="nucleotide sequence ID" value="NZ_JAGYPE020000004.1"/>
</dbReference>
<dbReference type="GO" id="GO:0000160">
    <property type="term" value="P:phosphorelay signal transduction system"/>
    <property type="evidence" value="ECO:0007669"/>
    <property type="project" value="UniProtKB-KW"/>
</dbReference>
<dbReference type="Pfam" id="PF00072">
    <property type="entry name" value="Response_reg"/>
    <property type="match status" value="1"/>
</dbReference>
<evidence type="ECO:0000256" key="2">
    <source>
        <dbReference type="ARBA" id="ARBA00022490"/>
    </source>
</evidence>
<evidence type="ECO:0000256" key="4">
    <source>
        <dbReference type="ARBA" id="ARBA00023012"/>
    </source>
</evidence>
<dbReference type="InterPro" id="IPR020449">
    <property type="entry name" value="Tscrpt_reg_AraC-type_HTH"/>
</dbReference>
<dbReference type="Gene3D" id="1.10.10.60">
    <property type="entry name" value="Homeodomain-like"/>
    <property type="match status" value="2"/>
</dbReference>
<keyword evidence="12" id="KW-1185">Reference proteome</keyword>
<evidence type="ECO:0000259" key="10">
    <source>
        <dbReference type="PROSITE" id="PS50110"/>
    </source>
</evidence>
<feature type="modified residue" description="4-aspartylphosphate" evidence="8">
    <location>
        <position position="55"/>
    </location>
</feature>
<dbReference type="GO" id="GO:0003700">
    <property type="term" value="F:DNA-binding transcription factor activity"/>
    <property type="evidence" value="ECO:0007669"/>
    <property type="project" value="InterPro"/>
</dbReference>
<dbReference type="AlphaFoldDB" id="A0A9J6MMR0"/>
<comment type="caution">
    <text evidence="11">The sequence shown here is derived from an EMBL/GenBank/DDBJ whole genome shotgun (WGS) entry which is preliminary data.</text>
</comment>
<sequence>MYQLVIADDEYEIRHGLVNYFPWNELGFEVIGEAANGKEALDLVSEGNADVLLCDIQMPIMTGIEVIKEMHEQNSPVLTVFLSGYQEFHYAQSAIKYGVKNYILKPTNFSEITEAFSQIKKELDQRTPASTQTASAKLKNDDDDPIINKIKDYVKINFKNATLDEAAQVVYMNPHYVSKYFKQKTDVNFSDFLFQVKMEEAAKLIKEMKYKAYEVSEMVGYSNAKNFTRAFRKYFGVSPKEYRLN</sequence>
<dbReference type="SUPFAM" id="SSF52172">
    <property type="entry name" value="CheY-like"/>
    <property type="match status" value="1"/>
</dbReference>
<evidence type="ECO:0000256" key="8">
    <source>
        <dbReference type="PROSITE-ProRule" id="PRU00169"/>
    </source>
</evidence>
<evidence type="ECO:0000313" key="12">
    <source>
        <dbReference type="Proteomes" id="UP000677265"/>
    </source>
</evidence>
<dbReference type="PRINTS" id="PR00032">
    <property type="entry name" value="HTHARAC"/>
</dbReference>
<accession>A0A9J6MMR0</accession>
<feature type="domain" description="HTH araC/xylS-type" evidence="9">
    <location>
        <begin position="148"/>
        <end position="245"/>
    </location>
</feature>
<evidence type="ECO:0000256" key="6">
    <source>
        <dbReference type="ARBA" id="ARBA00023125"/>
    </source>
</evidence>
<dbReference type="Proteomes" id="UP000677265">
    <property type="component" value="Unassembled WGS sequence"/>
</dbReference>
<keyword evidence="6" id="KW-0238">DNA-binding</keyword>
<evidence type="ECO:0000256" key="1">
    <source>
        <dbReference type="ARBA" id="ARBA00004496"/>
    </source>
</evidence>
<dbReference type="SUPFAM" id="SSF46689">
    <property type="entry name" value="Homeodomain-like"/>
    <property type="match status" value="1"/>
</dbReference>
<dbReference type="PANTHER" id="PTHR42713">
    <property type="entry name" value="HISTIDINE KINASE-RELATED"/>
    <property type="match status" value="1"/>
</dbReference>
<gene>
    <name evidence="11" type="ORF">KHB02_004080</name>
</gene>
<evidence type="ECO:0000259" key="9">
    <source>
        <dbReference type="PROSITE" id="PS01124"/>
    </source>
</evidence>
<keyword evidence="5" id="KW-0805">Transcription regulation</keyword>
<dbReference type="SMART" id="SM00448">
    <property type="entry name" value="REC"/>
    <property type="match status" value="1"/>
</dbReference>
<dbReference type="CDD" id="cd17536">
    <property type="entry name" value="REC_YesN-like"/>
    <property type="match status" value="1"/>
</dbReference>
<dbReference type="InterPro" id="IPR009057">
    <property type="entry name" value="Homeodomain-like_sf"/>
</dbReference>